<dbReference type="PANTHER" id="PTHR45398:SF1">
    <property type="entry name" value="ENZYME, PUTATIVE (JCVI)-RELATED"/>
    <property type="match status" value="1"/>
</dbReference>
<dbReference type="SUPFAM" id="SSF54197">
    <property type="entry name" value="HIT-like"/>
    <property type="match status" value="1"/>
</dbReference>
<evidence type="ECO:0000313" key="3">
    <source>
        <dbReference type="Proteomes" id="UP001597045"/>
    </source>
</evidence>
<accession>A0ABW3MBP7</accession>
<feature type="domain" description="Condensation" evidence="1">
    <location>
        <begin position="197"/>
        <end position="366"/>
    </location>
</feature>
<gene>
    <name evidence="2" type="ORF">ACFQ1S_20320</name>
</gene>
<evidence type="ECO:0000313" key="2">
    <source>
        <dbReference type="EMBL" id="MFD1047711.1"/>
    </source>
</evidence>
<dbReference type="Proteomes" id="UP001597045">
    <property type="component" value="Unassembled WGS sequence"/>
</dbReference>
<dbReference type="Pfam" id="PF00668">
    <property type="entry name" value="Condensation"/>
    <property type="match status" value="2"/>
</dbReference>
<feature type="non-terminal residue" evidence="2">
    <location>
        <position position="1"/>
    </location>
</feature>
<dbReference type="InterPro" id="IPR036265">
    <property type="entry name" value="HIT-like_sf"/>
</dbReference>
<keyword evidence="3" id="KW-1185">Reference proteome</keyword>
<comment type="caution">
    <text evidence="2">The sequence shown here is derived from an EMBL/GenBank/DDBJ whole genome shotgun (WGS) entry which is preliminary data.</text>
</comment>
<dbReference type="PANTHER" id="PTHR45398">
    <property type="match status" value="1"/>
</dbReference>
<dbReference type="Gene3D" id="3.30.559.10">
    <property type="entry name" value="Chloramphenicol acetyltransferase-like domain"/>
    <property type="match status" value="1"/>
</dbReference>
<feature type="domain" description="Condensation" evidence="1">
    <location>
        <begin position="12"/>
        <end position="166"/>
    </location>
</feature>
<proteinExistence type="predicted"/>
<dbReference type="SUPFAM" id="SSF52777">
    <property type="entry name" value="CoA-dependent acyltransferases"/>
    <property type="match status" value="2"/>
</dbReference>
<dbReference type="NCBIfam" id="TIGR01720">
    <property type="entry name" value="NRPS-para261"/>
    <property type="match status" value="1"/>
</dbReference>
<dbReference type="Gene3D" id="3.30.559.30">
    <property type="entry name" value="Nonribosomal peptide synthetase, condensation domain"/>
    <property type="match status" value="1"/>
</dbReference>
<organism evidence="2 3">
    <name type="scientific">Kibdelosporangium lantanae</name>
    <dbReference type="NCBI Taxonomy" id="1497396"/>
    <lineage>
        <taxon>Bacteria</taxon>
        <taxon>Bacillati</taxon>
        <taxon>Actinomycetota</taxon>
        <taxon>Actinomycetes</taxon>
        <taxon>Pseudonocardiales</taxon>
        <taxon>Pseudonocardiaceae</taxon>
        <taxon>Kibdelosporangium</taxon>
    </lineage>
</organism>
<evidence type="ECO:0000259" key="1">
    <source>
        <dbReference type="Pfam" id="PF00668"/>
    </source>
</evidence>
<sequence>AVETWRGTPGPVLVNLEGHGREDIVAGADVSRTVGWFTSSYPVAISGDARAVKETLHQIPDRGMGYGLLRWLNPETVQALKDYADPQIAFNYLGRYGEEAEEPAPEIRAMTGLVDMPLGYALELNAITQAYPTGDRLTATWTWSSELLTDEDVRRISALWLTELEATEPIGHTPSDLPLVQITQAEIDQLEARAKIADVLPLAPLQQGLHFHTTYDEDAVDVYTIQAALTLTGEVDAQALREAVRTLLRRHDNLRAFFVMGENARQVIPTEVDVPWVELDVEPGEVTGILAEDRTKRFDLTNPPMLRCTLIRAGGETRFVITVHHILVDGWSMPLLIGELFDLYKTHGDDSALPPVVPYRDYLAWLHLEVFSILRTKDKLKYLAGSESGMAVWINDTTPEAVAERLRNAS</sequence>
<reference evidence="3" key="1">
    <citation type="journal article" date="2019" name="Int. J. Syst. Evol. Microbiol.">
        <title>The Global Catalogue of Microorganisms (GCM) 10K type strain sequencing project: providing services to taxonomists for standard genome sequencing and annotation.</title>
        <authorList>
            <consortium name="The Broad Institute Genomics Platform"/>
            <consortium name="The Broad Institute Genome Sequencing Center for Infectious Disease"/>
            <person name="Wu L."/>
            <person name="Ma J."/>
        </authorList>
    </citation>
    <scope>NUCLEOTIDE SEQUENCE [LARGE SCALE GENOMIC DNA]</scope>
    <source>
        <strain evidence="3">JCM 31486</strain>
    </source>
</reference>
<dbReference type="EMBL" id="JBHTIS010001213">
    <property type="protein sequence ID" value="MFD1047711.1"/>
    <property type="molecule type" value="Genomic_DNA"/>
</dbReference>
<dbReference type="InterPro" id="IPR001242">
    <property type="entry name" value="Condensation_dom"/>
</dbReference>
<protein>
    <submittedName>
        <fullName evidence="2">Condensation domain-containing protein</fullName>
    </submittedName>
</protein>
<dbReference type="InterPro" id="IPR023213">
    <property type="entry name" value="CAT-like_dom_sf"/>
</dbReference>
<name>A0ABW3MBP7_9PSEU</name>
<dbReference type="InterPro" id="IPR010060">
    <property type="entry name" value="NRPS_synth"/>
</dbReference>